<reference evidence="2" key="1">
    <citation type="journal article" date="2020" name="Cell">
        <title>Large-Scale Comparative Analyses of Tick Genomes Elucidate Their Genetic Diversity and Vector Capacities.</title>
        <authorList>
            <consortium name="Tick Genome and Microbiome Consortium (TIGMIC)"/>
            <person name="Jia N."/>
            <person name="Wang J."/>
            <person name="Shi W."/>
            <person name="Du L."/>
            <person name="Sun Y."/>
            <person name="Zhan W."/>
            <person name="Jiang J.F."/>
            <person name="Wang Q."/>
            <person name="Zhang B."/>
            <person name="Ji P."/>
            <person name="Bell-Sakyi L."/>
            <person name="Cui X.M."/>
            <person name="Yuan T.T."/>
            <person name="Jiang B.G."/>
            <person name="Yang W.F."/>
            <person name="Lam T.T."/>
            <person name="Chang Q.C."/>
            <person name="Ding S.J."/>
            <person name="Wang X.J."/>
            <person name="Zhu J.G."/>
            <person name="Ruan X.D."/>
            <person name="Zhao L."/>
            <person name="Wei J.T."/>
            <person name="Ye R.Z."/>
            <person name="Que T.C."/>
            <person name="Du C.H."/>
            <person name="Zhou Y.H."/>
            <person name="Cheng J.X."/>
            <person name="Dai P.F."/>
            <person name="Guo W.B."/>
            <person name="Han X.H."/>
            <person name="Huang E.J."/>
            <person name="Li L.F."/>
            <person name="Wei W."/>
            <person name="Gao Y.C."/>
            <person name="Liu J.Z."/>
            <person name="Shao H.Z."/>
            <person name="Wang X."/>
            <person name="Wang C.C."/>
            <person name="Yang T.C."/>
            <person name="Huo Q.B."/>
            <person name="Li W."/>
            <person name="Chen H.Y."/>
            <person name="Chen S.E."/>
            <person name="Zhou L.G."/>
            <person name="Ni X.B."/>
            <person name="Tian J.H."/>
            <person name="Sheng Y."/>
            <person name="Liu T."/>
            <person name="Pan Y.S."/>
            <person name="Xia L.Y."/>
            <person name="Li J."/>
            <person name="Zhao F."/>
            <person name="Cao W.C."/>
        </authorList>
    </citation>
    <scope>NUCLEOTIDE SEQUENCE</scope>
    <source>
        <strain evidence="2">Rmic-2018</strain>
    </source>
</reference>
<proteinExistence type="predicted"/>
<evidence type="ECO:0000313" key="3">
    <source>
        <dbReference type="Proteomes" id="UP000821866"/>
    </source>
</evidence>
<reference evidence="2" key="2">
    <citation type="submission" date="2021-09" db="EMBL/GenBank/DDBJ databases">
        <authorList>
            <person name="Jia N."/>
            <person name="Wang J."/>
            <person name="Shi W."/>
            <person name="Du L."/>
            <person name="Sun Y."/>
            <person name="Zhan W."/>
            <person name="Jiang J."/>
            <person name="Wang Q."/>
            <person name="Zhang B."/>
            <person name="Ji P."/>
            <person name="Sakyi L.B."/>
            <person name="Cui X."/>
            <person name="Yuan T."/>
            <person name="Jiang B."/>
            <person name="Yang W."/>
            <person name="Lam T.T.-Y."/>
            <person name="Chang Q."/>
            <person name="Ding S."/>
            <person name="Wang X."/>
            <person name="Zhu J."/>
            <person name="Ruan X."/>
            <person name="Zhao L."/>
            <person name="Wei J."/>
            <person name="Que T."/>
            <person name="Du C."/>
            <person name="Cheng J."/>
            <person name="Dai P."/>
            <person name="Han X."/>
            <person name="Huang E."/>
            <person name="Gao Y."/>
            <person name="Liu J."/>
            <person name="Shao H."/>
            <person name="Ye R."/>
            <person name="Li L."/>
            <person name="Wei W."/>
            <person name="Wang X."/>
            <person name="Wang C."/>
            <person name="Huo Q."/>
            <person name="Li W."/>
            <person name="Guo W."/>
            <person name="Chen H."/>
            <person name="Chen S."/>
            <person name="Zhou L."/>
            <person name="Zhou L."/>
            <person name="Ni X."/>
            <person name="Tian J."/>
            <person name="Zhou Y."/>
            <person name="Sheng Y."/>
            <person name="Liu T."/>
            <person name="Pan Y."/>
            <person name="Xia L."/>
            <person name="Li J."/>
            <person name="Zhao F."/>
            <person name="Cao W."/>
        </authorList>
    </citation>
    <scope>NUCLEOTIDE SEQUENCE</scope>
    <source>
        <strain evidence="2">Rmic-2018</strain>
        <tissue evidence="2">Larvae</tissue>
    </source>
</reference>
<keyword evidence="3" id="KW-1185">Reference proteome</keyword>
<evidence type="ECO:0000313" key="2">
    <source>
        <dbReference type="EMBL" id="KAH8035832.1"/>
    </source>
</evidence>
<dbReference type="Proteomes" id="UP000821866">
    <property type="component" value="Chromosome 11"/>
</dbReference>
<sequence length="209" mass="23126">MANDHAEVQMAPSDELNRLKQHQQLESMKTTKRRLELVLKSRSTLSPSLIENCFKHTGFTTTVQASRTDRGSTSPDEDLDEGALDGESGGSAVPLSVTNAQGGLRAIDTDIPDELTVDAFICADDDVVVYEEVTDEAIIESVREADDTEDQEETHAEKPNPRVVLDALDTLHSFFGAHDDVAMDHFFQCEERGLKLLHGKGRQIKLTKF</sequence>
<feature type="compositionally biased region" description="Acidic residues" evidence="1">
    <location>
        <begin position="75"/>
        <end position="84"/>
    </location>
</feature>
<dbReference type="AlphaFoldDB" id="A0A9J6EP87"/>
<feature type="region of interest" description="Disordered" evidence="1">
    <location>
        <begin position="63"/>
        <end position="96"/>
    </location>
</feature>
<feature type="region of interest" description="Disordered" evidence="1">
    <location>
        <begin position="1"/>
        <end position="20"/>
    </location>
</feature>
<dbReference type="VEuPathDB" id="VectorBase:LOC119169793"/>
<accession>A0A9J6EP87</accession>
<dbReference type="EMBL" id="JABSTU010000003">
    <property type="protein sequence ID" value="KAH8035832.1"/>
    <property type="molecule type" value="Genomic_DNA"/>
</dbReference>
<name>A0A9J6EP87_RHIMP</name>
<protein>
    <submittedName>
        <fullName evidence="2">Uncharacterized protein</fullName>
    </submittedName>
</protein>
<comment type="caution">
    <text evidence="2">The sequence shown here is derived from an EMBL/GenBank/DDBJ whole genome shotgun (WGS) entry which is preliminary data.</text>
</comment>
<gene>
    <name evidence="2" type="ORF">HPB51_009828</name>
</gene>
<evidence type="ECO:0000256" key="1">
    <source>
        <dbReference type="SAM" id="MobiDB-lite"/>
    </source>
</evidence>
<feature type="compositionally biased region" description="Polar residues" evidence="1">
    <location>
        <begin position="63"/>
        <end position="74"/>
    </location>
</feature>
<organism evidence="2 3">
    <name type="scientific">Rhipicephalus microplus</name>
    <name type="common">Cattle tick</name>
    <name type="synonym">Boophilus microplus</name>
    <dbReference type="NCBI Taxonomy" id="6941"/>
    <lineage>
        <taxon>Eukaryota</taxon>
        <taxon>Metazoa</taxon>
        <taxon>Ecdysozoa</taxon>
        <taxon>Arthropoda</taxon>
        <taxon>Chelicerata</taxon>
        <taxon>Arachnida</taxon>
        <taxon>Acari</taxon>
        <taxon>Parasitiformes</taxon>
        <taxon>Ixodida</taxon>
        <taxon>Ixodoidea</taxon>
        <taxon>Ixodidae</taxon>
        <taxon>Rhipicephalinae</taxon>
        <taxon>Rhipicephalus</taxon>
        <taxon>Boophilus</taxon>
    </lineage>
</organism>